<accession>A0A8F4KIM5</accession>
<geneLocation type="plasmid" evidence="1 2">
    <name>pl2WSM5005</name>
</geneLocation>
<dbReference type="AlphaFoldDB" id="A0A8F4KIM5"/>
<organism evidence="1 2">
    <name type="scientific">Paraburkholderia sprentiae WSM5005</name>
    <dbReference type="NCBI Taxonomy" id="754502"/>
    <lineage>
        <taxon>Bacteria</taxon>
        <taxon>Pseudomonadati</taxon>
        <taxon>Pseudomonadota</taxon>
        <taxon>Betaproteobacteria</taxon>
        <taxon>Burkholderiales</taxon>
        <taxon>Burkholderiaceae</taxon>
        <taxon>Paraburkholderia</taxon>
    </lineage>
</organism>
<protein>
    <submittedName>
        <fullName evidence="1">Uncharacterized protein</fullName>
    </submittedName>
</protein>
<dbReference type="KEGG" id="pspw:BJG93_36905"/>
<reference evidence="1" key="1">
    <citation type="submission" date="2016-09" db="EMBL/GenBank/DDBJ databases">
        <title>The Complete Genome of Burkholderia sprentiae wsm5005.</title>
        <authorList>
            <person name="De Meyer S."/>
            <person name="Wang P."/>
            <person name="Terpolilli J."/>
        </authorList>
    </citation>
    <scope>NUCLEOTIDE SEQUENCE [LARGE SCALE GENOMIC DNA]</scope>
    <source>
        <strain evidence="1">WSM5005</strain>
    </source>
</reference>
<gene>
    <name evidence="1" type="ORF">BJG93_36905</name>
</gene>
<evidence type="ECO:0000313" key="2">
    <source>
        <dbReference type="Proteomes" id="UP000179860"/>
    </source>
</evidence>
<name>A0A8F4KIM5_9BURK</name>
<dbReference type="EMBL" id="CP017565">
    <property type="protein sequence ID" value="QXE07447.1"/>
    <property type="molecule type" value="Genomic_DNA"/>
</dbReference>
<proteinExistence type="predicted"/>
<keyword evidence="1" id="KW-0614">Plasmid</keyword>
<dbReference type="RefSeq" id="WP_154671650.1">
    <property type="nucleotide sequence ID" value="NZ_CP017565.2"/>
</dbReference>
<keyword evidence="2" id="KW-1185">Reference proteome</keyword>
<sequence length="90" mass="9860">MDCRQYWLTAGLFADAFARAMLNWAKAIVLHPSAASRLAYAPISVSCKSMSPRLTTRLSERIPDTRSISDEHSVELANVAGITCACPYVN</sequence>
<evidence type="ECO:0000313" key="1">
    <source>
        <dbReference type="EMBL" id="QXE07447.1"/>
    </source>
</evidence>
<dbReference type="Proteomes" id="UP000179860">
    <property type="component" value="Plasmid pl2WSM5005"/>
</dbReference>